<comment type="caution">
    <text evidence="4">The sequence shown here is derived from an EMBL/GenBank/DDBJ whole genome shotgun (WGS) entry which is preliminary data.</text>
</comment>
<dbReference type="PANTHER" id="PTHR32009:SF153">
    <property type="entry name" value="TMV RESISTANCE PROTEIN N-LIKE"/>
    <property type="match status" value="1"/>
</dbReference>
<dbReference type="PANTHER" id="PTHR32009">
    <property type="entry name" value="TMV RESISTANCE PROTEIN N-LIKE"/>
    <property type="match status" value="1"/>
</dbReference>
<dbReference type="Gene3D" id="3.40.50.10140">
    <property type="entry name" value="Toll/interleukin-1 receptor homology (TIR) domain"/>
    <property type="match status" value="1"/>
</dbReference>
<organism evidence="4 5">
    <name type="scientific">Lithocarpus litseifolius</name>
    <dbReference type="NCBI Taxonomy" id="425828"/>
    <lineage>
        <taxon>Eukaryota</taxon>
        <taxon>Viridiplantae</taxon>
        <taxon>Streptophyta</taxon>
        <taxon>Embryophyta</taxon>
        <taxon>Tracheophyta</taxon>
        <taxon>Spermatophyta</taxon>
        <taxon>Magnoliopsida</taxon>
        <taxon>eudicotyledons</taxon>
        <taxon>Gunneridae</taxon>
        <taxon>Pentapetalae</taxon>
        <taxon>rosids</taxon>
        <taxon>fabids</taxon>
        <taxon>Fagales</taxon>
        <taxon>Fagaceae</taxon>
        <taxon>Lithocarpus</taxon>
    </lineage>
</organism>
<keyword evidence="2" id="KW-0732">Signal</keyword>
<protein>
    <recommendedName>
        <fullName evidence="3">TIR domain-containing protein</fullName>
    </recommendedName>
</protein>
<dbReference type="AlphaFoldDB" id="A0AAW2BNQ4"/>
<dbReference type="InterPro" id="IPR000157">
    <property type="entry name" value="TIR_dom"/>
</dbReference>
<evidence type="ECO:0000313" key="5">
    <source>
        <dbReference type="Proteomes" id="UP001459277"/>
    </source>
</evidence>
<dbReference type="SMART" id="SM00255">
    <property type="entry name" value="TIR"/>
    <property type="match status" value="1"/>
</dbReference>
<name>A0AAW2BNQ4_9ROSI</name>
<dbReference type="EMBL" id="JAZDWU010000010">
    <property type="protein sequence ID" value="KAK9987624.1"/>
    <property type="molecule type" value="Genomic_DNA"/>
</dbReference>
<feature type="domain" description="TIR" evidence="3">
    <location>
        <begin position="303"/>
        <end position="428"/>
    </location>
</feature>
<gene>
    <name evidence="4" type="ORF">SO802_027863</name>
</gene>
<evidence type="ECO:0000256" key="1">
    <source>
        <dbReference type="ARBA" id="ARBA00023027"/>
    </source>
</evidence>
<keyword evidence="5" id="KW-1185">Reference proteome</keyword>
<dbReference type="Pfam" id="PF01582">
    <property type="entry name" value="TIR"/>
    <property type="match status" value="1"/>
</dbReference>
<evidence type="ECO:0000259" key="3">
    <source>
        <dbReference type="PROSITE" id="PS50104"/>
    </source>
</evidence>
<feature type="signal peptide" evidence="2">
    <location>
        <begin position="1"/>
        <end position="22"/>
    </location>
</feature>
<accession>A0AAW2BNQ4</accession>
<dbReference type="GO" id="GO:0007165">
    <property type="term" value="P:signal transduction"/>
    <property type="evidence" value="ECO:0007669"/>
    <property type="project" value="InterPro"/>
</dbReference>
<sequence length="525" mass="59716">MAKGWPLLFLFLAAIAFNKADAALLAIFILGTLQLMLGPTIAVRQEPIFLTMASIFLTLDPLEGSVMDLTVLIFLLTFMKFGKENTPFYALSKYQNNVIPLAEQIQQFPTVQSSLMATMGHAATEKFLSKSLFFISIGSNDIFGYYHSKSSLSKQDFMGCLEELNDHARAIHAMLDSLLCKLSSEFEGMEDSLDFTECRQKTTSHWLVLLVKNACFGVGKFNAESIYDPKANLCLNRKDLLDVQDRDKKYTVGWRSLKKTEREKKKETLGTSSLRFKRIFPSVSMRTGGAPTSSLDSSSTTPWKYDVFLSFRGIDTRKRHFTFRDNEGLERGKYISMELLKSIEESRFAIVIFSKNYAFSTWCLDELAKIVKCMKETGLTVLPIFYDVDPCDVRKQMGTFEQAFNEHAERFKENIEKIETWRFALREVGSLSGWHLQDSCDNKPNPNLESYSKASPNKALVYLKNIDEVDKRCTLSSIPLAPSHQLHCIMTKQLGAVKMPSSSSHSLKMFKHNFEEVEFQGVYNI</sequence>
<proteinExistence type="predicted"/>
<reference evidence="4 5" key="1">
    <citation type="submission" date="2024-01" db="EMBL/GenBank/DDBJ databases">
        <title>A telomere-to-telomere, gap-free genome of sweet tea (Lithocarpus litseifolius).</title>
        <authorList>
            <person name="Zhou J."/>
        </authorList>
    </citation>
    <scope>NUCLEOTIDE SEQUENCE [LARGE SCALE GENOMIC DNA]</scope>
    <source>
        <strain evidence="4">Zhou-2022a</strain>
        <tissue evidence="4">Leaf</tissue>
    </source>
</reference>
<evidence type="ECO:0000313" key="4">
    <source>
        <dbReference type="EMBL" id="KAK9987624.1"/>
    </source>
</evidence>
<feature type="chain" id="PRO_5043374166" description="TIR domain-containing protein" evidence="2">
    <location>
        <begin position="23"/>
        <end position="525"/>
    </location>
</feature>
<evidence type="ECO:0000256" key="2">
    <source>
        <dbReference type="SAM" id="SignalP"/>
    </source>
</evidence>
<dbReference type="Proteomes" id="UP001459277">
    <property type="component" value="Unassembled WGS sequence"/>
</dbReference>
<keyword evidence="1" id="KW-0520">NAD</keyword>
<dbReference type="SUPFAM" id="SSF52200">
    <property type="entry name" value="Toll/Interleukin receptor TIR domain"/>
    <property type="match status" value="1"/>
</dbReference>
<dbReference type="InterPro" id="IPR035897">
    <property type="entry name" value="Toll_tir_struct_dom_sf"/>
</dbReference>
<dbReference type="PROSITE" id="PS50104">
    <property type="entry name" value="TIR"/>
    <property type="match status" value="1"/>
</dbReference>